<dbReference type="Proteomes" id="UP000489600">
    <property type="component" value="Unassembled WGS sequence"/>
</dbReference>
<organism evidence="1 2">
    <name type="scientific">Arabis nemorensis</name>
    <dbReference type="NCBI Taxonomy" id="586526"/>
    <lineage>
        <taxon>Eukaryota</taxon>
        <taxon>Viridiplantae</taxon>
        <taxon>Streptophyta</taxon>
        <taxon>Embryophyta</taxon>
        <taxon>Tracheophyta</taxon>
        <taxon>Spermatophyta</taxon>
        <taxon>Magnoliopsida</taxon>
        <taxon>eudicotyledons</taxon>
        <taxon>Gunneridae</taxon>
        <taxon>Pentapetalae</taxon>
        <taxon>rosids</taxon>
        <taxon>malvids</taxon>
        <taxon>Brassicales</taxon>
        <taxon>Brassicaceae</taxon>
        <taxon>Arabideae</taxon>
        <taxon>Arabis</taxon>
    </lineage>
</organism>
<dbReference type="EMBL" id="CABITT030000005">
    <property type="protein sequence ID" value="VVB04927.1"/>
    <property type="molecule type" value="Genomic_DNA"/>
</dbReference>
<name>A0A565BU69_9BRAS</name>
<comment type="caution">
    <text evidence="1">The sequence shown here is derived from an EMBL/GenBank/DDBJ whole genome shotgun (WGS) entry which is preliminary data.</text>
</comment>
<evidence type="ECO:0000313" key="1">
    <source>
        <dbReference type="EMBL" id="VVB04927.1"/>
    </source>
</evidence>
<gene>
    <name evidence="1" type="ORF">ANE_LOCUS15371</name>
</gene>
<dbReference type="OrthoDB" id="1114168at2759"/>
<accession>A0A565BU69</accession>
<evidence type="ECO:0000313" key="2">
    <source>
        <dbReference type="Proteomes" id="UP000489600"/>
    </source>
</evidence>
<keyword evidence="2" id="KW-1185">Reference proteome</keyword>
<proteinExistence type="predicted"/>
<reference evidence="1" key="1">
    <citation type="submission" date="2019-07" db="EMBL/GenBank/DDBJ databases">
        <authorList>
            <person name="Dittberner H."/>
        </authorList>
    </citation>
    <scope>NUCLEOTIDE SEQUENCE [LARGE SCALE GENOMIC DNA]</scope>
</reference>
<sequence length="76" mass="9017">MSLHNFIRQHNIRDPDFDNIKNVTVQAQHVQNDEEENNDGVRVEEASEAGSYMRIVRDQIAQHMWSDIRRGSHHRH</sequence>
<dbReference type="AlphaFoldDB" id="A0A565BU69"/>
<protein>
    <submittedName>
        <fullName evidence="1">Uncharacterized protein</fullName>
    </submittedName>
</protein>